<proteinExistence type="predicted"/>
<organism evidence="5 6">
    <name type="scientific">Phytophthora megakarya</name>
    <dbReference type="NCBI Taxonomy" id="4795"/>
    <lineage>
        <taxon>Eukaryota</taxon>
        <taxon>Sar</taxon>
        <taxon>Stramenopiles</taxon>
        <taxon>Oomycota</taxon>
        <taxon>Peronosporomycetes</taxon>
        <taxon>Peronosporales</taxon>
        <taxon>Peronosporaceae</taxon>
        <taxon>Phytophthora</taxon>
    </lineage>
</organism>
<comment type="caution">
    <text evidence="5">The sequence shown here is derived from an EMBL/GenBank/DDBJ whole genome shotgun (WGS) entry which is preliminary data.</text>
</comment>
<dbReference type="SUPFAM" id="SSF81338">
    <property type="entry name" value="Aquaporin-like"/>
    <property type="match status" value="1"/>
</dbReference>
<accession>A0A225UKI2</accession>
<dbReference type="EMBL" id="NBNE01016071">
    <property type="protein sequence ID" value="OWY93450.1"/>
    <property type="molecule type" value="Genomic_DNA"/>
</dbReference>
<name>A0A225UKI2_9STRA</name>
<keyword evidence="2" id="KW-0812">Transmembrane</keyword>
<reference evidence="6" key="1">
    <citation type="submission" date="2017-03" db="EMBL/GenBank/DDBJ databases">
        <title>Phytopthora megakarya and P. palmivora, two closely related causual agents of cacao black pod achieved similar genome size and gene model numbers by different mechanisms.</title>
        <authorList>
            <person name="Ali S."/>
            <person name="Shao J."/>
            <person name="Larry D.J."/>
            <person name="Kronmiller B."/>
            <person name="Shen D."/>
            <person name="Strem M.D."/>
            <person name="Melnick R.L."/>
            <person name="Guiltinan M.J."/>
            <person name="Tyler B.M."/>
            <person name="Meinhardt L.W."/>
            <person name="Bailey B.A."/>
        </authorList>
    </citation>
    <scope>NUCLEOTIDE SEQUENCE [LARGE SCALE GENOMIC DNA]</scope>
    <source>
        <strain evidence="6">zdho120</strain>
    </source>
</reference>
<feature type="non-terminal residue" evidence="5">
    <location>
        <position position="68"/>
    </location>
</feature>
<evidence type="ECO:0000256" key="4">
    <source>
        <dbReference type="ARBA" id="ARBA00023136"/>
    </source>
</evidence>
<dbReference type="OrthoDB" id="94631at2759"/>
<dbReference type="InterPro" id="IPR023271">
    <property type="entry name" value="Aquaporin-like"/>
</dbReference>
<sequence>MCHHYDAADKIESGYGGLPDTPKATIFVPSKRSGMARFAVQSVHLRECFAEFLGTFVMIVFGMGVNNQ</sequence>
<evidence type="ECO:0000256" key="1">
    <source>
        <dbReference type="ARBA" id="ARBA00004141"/>
    </source>
</evidence>
<keyword evidence="3" id="KW-1133">Transmembrane helix</keyword>
<gene>
    <name evidence="5" type="ORF">PHMEG_00037158</name>
</gene>
<dbReference type="GO" id="GO:0016020">
    <property type="term" value="C:membrane"/>
    <property type="evidence" value="ECO:0007669"/>
    <property type="project" value="UniProtKB-SubCell"/>
</dbReference>
<dbReference type="Gene3D" id="1.20.1080.10">
    <property type="entry name" value="Glycerol uptake facilitator protein"/>
    <property type="match status" value="1"/>
</dbReference>
<evidence type="ECO:0000313" key="5">
    <source>
        <dbReference type="EMBL" id="OWY93450.1"/>
    </source>
</evidence>
<evidence type="ECO:0008006" key="7">
    <source>
        <dbReference type="Google" id="ProtNLM"/>
    </source>
</evidence>
<dbReference type="AlphaFoldDB" id="A0A225UKI2"/>
<protein>
    <recommendedName>
        <fullName evidence="7">Aquaporin</fullName>
    </recommendedName>
</protein>
<evidence type="ECO:0000313" key="6">
    <source>
        <dbReference type="Proteomes" id="UP000198211"/>
    </source>
</evidence>
<keyword evidence="6" id="KW-1185">Reference proteome</keyword>
<evidence type="ECO:0000256" key="2">
    <source>
        <dbReference type="ARBA" id="ARBA00022692"/>
    </source>
</evidence>
<dbReference type="Proteomes" id="UP000198211">
    <property type="component" value="Unassembled WGS sequence"/>
</dbReference>
<comment type="subcellular location">
    <subcellularLocation>
        <location evidence="1">Membrane</location>
        <topology evidence="1">Multi-pass membrane protein</topology>
    </subcellularLocation>
</comment>
<keyword evidence="4" id="KW-0472">Membrane</keyword>
<evidence type="ECO:0000256" key="3">
    <source>
        <dbReference type="ARBA" id="ARBA00022989"/>
    </source>
</evidence>